<evidence type="ECO:0000313" key="3">
    <source>
        <dbReference type="Proteomes" id="UP000094094"/>
    </source>
</evidence>
<dbReference type="EMBL" id="CP017157">
    <property type="protein sequence ID" value="AOP48078.1"/>
    <property type="molecule type" value="Genomic_DNA"/>
</dbReference>
<protein>
    <submittedName>
        <fullName evidence="2">Uncharacterized protein</fullName>
    </submittedName>
</protein>
<name>A0A1D7VNL2_9ACTN</name>
<accession>A0A1D7VNL2</accession>
<sequence>MSRRDTTSDDSTPVPHDLPSQQADAASPVPDPWSPQLSEHEGQGPDETVPDTDQAGTGRTGRPKAPGVRSDQPVPQEPVD</sequence>
<keyword evidence="3" id="KW-1185">Reference proteome</keyword>
<proteinExistence type="predicted"/>
<dbReference type="AlphaFoldDB" id="A0A1D7VNL2"/>
<gene>
    <name evidence="2" type="ORF">SL103_19240</name>
</gene>
<organism evidence="2 3">
    <name type="scientific">Streptomyces lydicus</name>
    <dbReference type="NCBI Taxonomy" id="47763"/>
    <lineage>
        <taxon>Bacteria</taxon>
        <taxon>Bacillati</taxon>
        <taxon>Actinomycetota</taxon>
        <taxon>Actinomycetes</taxon>
        <taxon>Kitasatosporales</taxon>
        <taxon>Streptomycetaceae</taxon>
        <taxon>Streptomyces</taxon>
    </lineage>
</organism>
<dbReference type="OrthoDB" id="4299333at2"/>
<dbReference type="RefSeq" id="WP_069570214.1">
    <property type="nucleotide sequence ID" value="NZ_CP017157.1"/>
</dbReference>
<evidence type="ECO:0000313" key="2">
    <source>
        <dbReference type="EMBL" id="AOP48078.1"/>
    </source>
</evidence>
<reference evidence="2 3" key="1">
    <citation type="submission" date="2016-09" db="EMBL/GenBank/DDBJ databases">
        <title>Complete genome sequencing of Streptomyces lydicus 103 and metabolic pathways analysis of antibiotic biosynthesis.</title>
        <authorList>
            <person name="Jia N."/>
            <person name="Ding M.-Z."/>
            <person name="Gao F."/>
            <person name="Yuan Y.-J."/>
        </authorList>
    </citation>
    <scope>NUCLEOTIDE SEQUENCE [LARGE SCALE GENOMIC DNA]</scope>
    <source>
        <strain evidence="2 3">103</strain>
    </source>
</reference>
<dbReference type="KEGG" id="slc:SL103_19240"/>
<dbReference type="Proteomes" id="UP000094094">
    <property type="component" value="Chromosome"/>
</dbReference>
<feature type="region of interest" description="Disordered" evidence="1">
    <location>
        <begin position="1"/>
        <end position="80"/>
    </location>
</feature>
<evidence type="ECO:0000256" key="1">
    <source>
        <dbReference type="SAM" id="MobiDB-lite"/>
    </source>
</evidence>